<evidence type="ECO:0000313" key="2">
    <source>
        <dbReference type="Proteomes" id="UP001073227"/>
    </source>
</evidence>
<dbReference type="EMBL" id="JAOVZR010000003">
    <property type="protein sequence ID" value="MCY0150696.1"/>
    <property type="molecule type" value="Genomic_DNA"/>
</dbReference>
<keyword evidence="2" id="KW-1185">Reference proteome</keyword>
<dbReference type="Proteomes" id="UP001073227">
    <property type="component" value="Unassembled WGS sequence"/>
</dbReference>
<dbReference type="RefSeq" id="WP_267656415.1">
    <property type="nucleotide sequence ID" value="NZ_JAOVZR010000003.1"/>
</dbReference>
<reference evidence="1" key="1">
    <citation type="submission" date="2022-10" db="EMBL/GenBank/DDBJ databases">
        <title>Hoeflea sp. G2-23, isolated from marine algae.</title>
        <authorList>
            <person name="Kristyanto S."/>
            <person name="Kim J.M."/>
            <person name="Jeon C.O."/>
        </authorList>
    </citation>
    <scope>NUCLEOTIDE SEQUENCE</scope>
    <source>
        <strain evidence="1">G2-23</strain>
    </source>
</reference>
<name>A0ABT3ZHL4_9HYPH</name>
<accession>A0ABT3ZHL4</accession>
<comment type="caution">
    <text evidence="1">The sequence shown here is derived from an EMBL/GenBank/DDBJ whole genome shotgun (WGS) entry which is preliminary data.</text>
</comment>
<protein>
    <submittedName>
        <fullName evidence="1">Nucleotide-binding protein</fullName>
    </submittedName>
</protein>
<organism evidence="1 2">
    <name type="scientific">Hoeflea algicola</name>
    <dbReference type="NCBI Taxonomy" id="2983763"/>
    <lineage>
        <taxon>Bacteria</taxon>
        <taxon>Pseudomonadati</taxon>
        <taxon>Pseudomonadota</taxon>
        <taxon>Alphaproteobacteria</taxon>
        <taxon>Hyphomicrobiales</taxon>
        <taxon>Rhizobiaceae</taxon>
        <taxon>Hoeflea</taxon>
    </lineage>
</organism>
<gene>
    <name evidence="1" type="ORF">OEG84_24090</name>
</gene>
<sequence length="420" mass="45495">MQPIHLFYSWQSDRGSKVCRNFIRHALEAAIANLKGAHGIEIYLDSDTSGVPGTPHVSDTILRKIRECDIFLGDVTFVGSTPNGKKMANPNVMIEFGYARGVLTDRQILLLMNTAFGPAQELPFDLAHLRHPTQYSVQEGASDGVRRGQRTKLAEILTHHLKAIVDDVLATRASRKPSADTIAPAHAVVTSLIQMSNRGETPAIVPGPRLVVKLVTAEAATTASVTPGSISSIRAKFIPARYSESTAETNSREWSEFDPPRFVQGKPNPESRWYLRVLRSGAIDAAITVGERIDDDKDILVDIESLEARVVEMAKRMGEIASAVGDGGPLVIHAALEGLEDVRLGAQHKSSKRLGAPFVHLGTVDMPSACSISIESLRQMLDAIWLAAGFPNGSPLYGDGITDDLREKMLVAPEVISGRA</sequence>
<evidence type="ECO:0000313" key="1">
    <source>
        <dbReference type="EMBL" id="MCY0150696.1"/>
    </source>
</evidence>
<proteinExistence type="predicted"/>